<organism evidence="2 3">
    <name type="scientific">Kocuria atrinae</name>
    <dbReference type="NCBI Taxonomy" id="592377"/>
    <lineage>
        <taxon>Bacteria</taxon>
        <taxon>Bacillati</taxon>
        <taxon>Actinomycetota</taxon>
        <taxon>Actinomycetes</taxon>
        <taxon>Micrococcales</taxon>
        <taxon>Micrococcaceae</taxon>
        <taxon>Kocuria</taxon>
    </lineage>
</organism>
<protein>
    <submittedName>
        <fullName evidence="2">DUF2183 domain-containing protein</fullName>
    </submittedName>
</protein>
<evidence type="ECO:0000313" key="3">
    <source>
        <dbReference type="Proteomes" id="UP001500166"/>
    </source>
</evidence>
<dbReference type="Proteomes" id="UP001500166">
    <property type="component" value="Unassembled WGS sequence"/>
</dbReference>
<dbReference type="InterPro" id="IPR019236">
    <property type="entry name" value="APP1_cat"/>
</dbReference>
<dbReference type="Pfam" id="PF09949">
    <property type="entry name" value="APP1_cat"/>
    <property type="match status" value="1"/>
</dbReference>
<keyword evidence="3" id="KW-1185">Reference proteome</keyword>
<dbReference type="PANTHER" id="PTHR28208">
    <property type="entry name" value="PHOSPHATIDATE PHOSPHATASE APP1"/>
    <property type="match status" value="1"/>
</dbReference>
<gene>
    <name evidence="2" type="ORF">GCM10009824_16210</name>
</gene>
<evidence type="ECO:0000259" key="1">
    <source>
        <dbReference type="Pfam" id="PF09949"/>
    </source>
</evidence>
<feature type="domain" description="Phosphatidate phosphatase APP1 catalytic" evidence="1">
    <location>
        <begin position="158"/>
        <end position="309"/>
    </location>
</feature>
<proteinExistence type="predicted"/>
<dbReference type="RefSeq" id="WP_344224489.1">
    <property type="nucleotide sequence ID" value="NZ_BAAAQA010000015.1"/>
</dbReference>
<reference evidence="2 3" key="1">
    <citation type="journal article" date="2019" name="Int. J. Syst. Evol. Microbiol.">
        <title>The Global Catalogue of Microorganisms (GCM) 10K type strain sequencing project: providing services to taxonomists for standard genome sequencing and annotation.</title>
        <authorList>
            <consortium name="The Broad Institute Genomics Platform"/>
            <consortium name="The Broad Institute Genome Sequencing Center for Infectious Disease"/>
            <person name="Wu L."/>
            <person name="Ma J."/>
        </authorList>
    </citation>
    <scope>NUCLEOTIDE SEQUENCE [LARGE SCALE GENOMIC DNA]</scope>
    <source>
        <strain evidence="2 3">JCM 15914</strain>
    </source>
</reference>
<comment type="caution">
    <text evidence="2">The sequence shown here is derived from an EMBL/GenBank/DDBJ whole genome shotgun (WGS) entry which is preliminary data.</text>
</comment>
<accession>A0ABN2XVD6</accession>
<dbReference type="PANTHER" id="PTHR28208:SF3">
    <property type="entry name" value="PHOSPHATIDATE PHOSPHATASE APP1"/>
    <property type="match status" value="1"/>
</dbReference>
<dbReference type="InterPro" id="IPR052935">
    <property type="entry name" value="Mg2+_PAP"/>
</dbReference>
<dbReference type="EMBL" id="BAAAQA010000015">
    <property type="protein sequence ID" value="GAA2117012.1"/>
    <property type="molecule type" value="Genomic_DNA"/>
</dbReference>
<name>A0ABN2XVD6_9MICC</name>
<sequence length="356" mass="39754">MAKHTGSGDLFQTVDQVTEEAINIGYRWEQRLHRWRQARAEQRGDIPTMLAFDGYGSTRHVRVLGRVLLKTRQLIADTDESDEFIRGWRSFTSIPLAFAHVNVWLGDHEFHLMADKGGVIDVDLQVSMEPGIYTVYMQTDGSEVTEATVTVVSEDQAIGVVSDVDDTVMVTALPRPMLAAWNSFVLNEHARTPTPGMAVLMERLRNHHPKAPFLYLSTGAWNVAPTLRRFLTRNAYPAGTLLLTDWGPTTDRWFRSGAQHKVQNLQRLARNFPHVRWILIGDDGQHDPQIYSGFAQRHPESVAAIVIRNLSPTEAVLAAGARATEDRTVSIPEGTLWIEGNDGASISAQLREAGLL</sequence>
<evidence type="ECO:0000313" key="2">
    <source>
        <dbReference type="EMBL" id="GAA2117012.1"/>
    </source>
</evidence>